<dbReference type="InterPro" id="IPR007688">
    <property type="entry name" value="Conjugal_tfr_TrbL/VirB6"/>
</dbReference>
<dbReference type="RefSeq" id="WP_057947249.1">
    <property type="nucleotide sequence ID" value="NZ_CP067396.1"/>
</dbReference>
<feature type="transmembrane region" description="Helical" evidence="6">
    <location>
        <begin position="228"/>
        <end position="252"/>
    </location>
</feature>
<accession>A0A0S2DFT6</accession>
<feature type="transmembrane region" description="Helical" evidence="6">
    <location>
        <begin position="189"/>
        <end position="207"/>
    </location>
</feature>
<dbReference type="EMBL" id="CP013140">
    <property type="protein sequence ID" value="ALN57409.1"/>
    <property type="molecule type" value="Genomic_DNA"/>
</dbReference>
<feature type="region of interest" description="Disordered" evidence="5">
    <location>
        <begin position="310"/>
        <end position="365"/>
    </location>
</feature>
<dbReference type="GO" id="GO:0030255">
    <property type="term" value="P:protein secretion by the type IV secretion system"/>
    <property type="evidence" value="ECO:0007669"/>
    <property type="project" value="InterPro"/>
</dbReference>
<evidence type="ECO:0000256" key="5">
    <source>
        <dbReference type="SAM" id="MobiDB-lite"/>
    </source>
</evidence>
<dbReference type="STRING" id="69.GLE_2059"/>
<feature type="transmembrane region" description="Helical" evidence="6">
    <location>
        <begin position="272"/>
        <end position="294"/>
    </location>
</feature>
<feature type="transmembrane region" description="Helical" evidence="6">
    <location>
        <begin position="53"/>
        <end position="70"/>
    </location>
</feature>
<evidence type="ECO:0000256" key="6">
    <source>
        <dbReference type="SAM" id="Phobius"/>
    </source>
</evidence>
<comment type="subcellular location">
    <subcellularLocation>
        <location evidence="1">Membrane</location>
        <topology evidence="1">Multi-pass membrane protein</topology>
    </subcellularLocation>
</comment>
<dbReference type="Pfam" id="PF04610">
    <property type="entry name" value="TrbL"/>
    <property type="match status" value="1"/>
</dbReference>
<proteinExistence type="predicted"/>
<feature type="compositionally biased region" description="Low complexity" evidence="5">
    <location>
        <begin position="317"/>
        <end position="326"/>
    </location>
</feature>
<evidence type="ECO:0000313" key="8">
    <source>
        <dbReference type="Proteomes" id="UP000061569"/>
    </source>
</evidence>
<organism evidence="7 8">
    <name type="scientific">Lysobacter enzymogenes</name>
    <dbReference type="NCBI Taxonomy" id="69"/>
    <lineage>
        <taxon>Bacteria</taxon>
        <taxon>Pseudomonadati</taxon>
        <taxon>Pseudomonadota</taxon>
        <taxon>Gammaproteobacteria</taxon>
        <taxon>Lysobacterales</taxon>
        <taxon>Lysobacteraceae</taxon>
        <taxon>Lysobacter</taxon>
    </lineage>
</organism>
<name>A0A0S2DFT6_LYSEN</name>
<dbReference type="KEGG" id="lez:GLE_2059"/>
<evidence type="ECO:0000256" key="1">
    <source>
        <dbReference type="ARBA" id="ARBA00004141"/>
    </source>
</evidence>
<dbReference type="GO" id="GO:0016020">
    <property type="term" value="C:membrane"/>
    <property type="evidence" value="ECO:0007669"/>
    <property type="project" value="UniProtKB-SubCell"/>
</dbReference>
<dbReference type="Proteomes" id="UP000061569">
    <property type="component" value="Chromosome"/>
</dbReference>
<gene>
    <name evidence="7" type="primary">traH</name>
    <name evidence="7" type="ORF">GLE_2059</name>
</gene>
<evidence type="ECO:0000256" key="2">
    <source>
        <dbReference type="ARBA" id="ARBA00022692"/>
    </source>
</evidence>
<keyword evidence="4 6" id="KW-0472">Membrane</keyword>
<dbReference type="AlphaFoldDB" id="A0A0S2DFT6"/>
<protein>
    <submittedName>
        <fullName evidence="7">TraH protein</fullName>
    </submittedName>
</protein>
<feature type="transmembrane region" description="Helical" evidence="6">
    <location>
        <begin position="82"/>
        <end position="105"/>
    </location>
</feature>
<reference evidence="7 8" key="1">
    <citation type="submission" date="2015-11" db="EMBL/GenBank/DDBJ databases">
        <title>Genome sequences of Lysobacter enzymogenes strain C3 and Lysobacter antibioticus ATCC 29479.</title>
        <authorList>
            <person name="Kobayashi D.Y."/>
        </authorList>
    </citation>
    <scope>NUCLEOTIDE SEQUENCE [LARGE SCALE GENOMIC DNA]</scope>
    <source>
        <strain evidence="7 8">C3</strain>
    </source>
</reference>
<evidence type="ECO:0000256" key="3">
    <source>
        <dbReference type="ARBA" id="ARBA00022989"/>
    </source>
</evidence>
<dbReference type="OrthoDB" id="5634624at2"/>
<keyword evidence="3 6" id="KW-1133">Transmembrane helix</keyword>
<evidence type="ECO:0000256" key="4">
    <source>
        <dbReference type="ARBA" id="ARBA00023136"/>
    </source>
</evidence>
<keyword evidence="2 6" id="KW-0812">Transmembrane</keyword>
<evidence type="ECO:0000313" key="7">
    <source>
        <dbReference type="EMBL" id="ALN57409.1"/>
    </source>
</evidence>
<dbReference type="PATRIC" id="fig|69.6.peg.2024"/>
<sequence length="365" mass="39788">MQLFAVLADWLAPLAQGIGDYAYFKLISAYFDHKIGQFGLGLMKRTMAWTSQIALILTTLWIMLSGYRIVTGQSREPMMGLVVNAARIAFIVALATTMSFGGASLHRFFTKDLDREIHELFTDDDSSSADAIDKNLAYMQIAMGAIDVVQVPDDNPKLQKEKERALVFAGVGTAAPPMVAGAMLLLYKFTLALFIGLGPIFILCLMFDQTKDLFRKWLMYGIGNLFSMAMLSVVVSMTMELMAKVAVVLWVAKATRIMGTATEGLTTQAMQQGGIGLLMTTVIVTVPPAAAMFFQGTAANFNYNTAFGSSAKDRGSQQGANQTQQQPPVVTDAPSSPARHPYQLPLDSSSDVGNRTKKYDEVKKP</sequence>